<proteinExistence type="predicted"/>
<reference evidence="1 2" key="1">
    <citation type="submission" date="2019-06" db="EMBL/GenBank/DDBJ databases">
        <title>Lysobacter alkalisoli sp. nov. isolated from saline soil.</title>
        <authorList>
            <person name="Sun J.-Q."/>
            <person name="Xu L."/>
        </authorList>
    </citation>
    <scope>NUCLEOTIDE SEQUENCE [LARGE SCALE GENOMIC DNA]</scope>
    <source>
        <strain evidence="1 2">JCM 31130</strain>
    </source>
</reference>
<dbReference type="RefSeq" id="WP_141519694.1">
    <property type="nucleotide sequence ID" value="NZ_VICE01000149.1"/>
</dbReference>
<evidence type="ECO:0000313" key="1">
    <source>
        <dbReference type="EMBL" id="TQD39234.1"/>
    </source>
</evidence>
<accession>A0A507ZSK3</accession>
<organism evidence="1 2">
    <name type="scientific">Marilutibacter aestuarii</name>
    <dbReference type="NCBI Taxonomy" id="1706195"/>
    <lineage>
        <taxon>Bacteria</taxon>
        <taxon>Pseudomonadati</taxon>
        <taxon>Pseudomonadota</taxon>
        <taxon>Gammaproteobacteria</taxon>
        <taxon>Lysobacterales</taxon>
        <taxon>Lysobacteraceae</taxon>
        <taxon>Marilutibacter</taxon>
    </lineage>
</organism>
<comment type="caution">
    <text evidence="1">The sequence shown here is derived from an EMBL/GenBank/DDBJ whole genome shotgun (WGS) entry which is preliminary data.</text>
</comment>
<evidence type="ECO:0000313" key="2">
    <source>
        <dbReference type="Proteomes" id="UP000318212"/>
    </source>
</evidence>
<gene>
    <name evidence="1" type="ORF">FKV25_15525</name>
</gene>
<dbReference type="OrthoDB" id="5540949at2"/>
<sequence length="92" mass="10538">MNTTLHFSQRMSQRGVSREMVRLVREYGVLEGEKVVLGQRAAGQVIDELMDKLRVLKKIQDKGGVIVVEDGDSLITTYNYSRRRKRTGARRS</sequence>
<dbReference type="AlphaFoldDB" id="A0A507ZSK3"/>
<dbReference type="Proteomes" id="UP000318212">
    <property type="component" value="Unassembled WGS sequence"/>
</dbReference>
<dbReference type="EMBL" id="VICE01000149">
    <property type="protein sequence ID" value="TQD39234.1"/>
    <property type="molecule type" value="Genomic_DNA"/>
</dbReference>
<name>A0A507ZSK3_9GAMM</name>
<protein>
    <submittedName>
        <fullName evidence="1">DUF4258 domain-containing protein</fullName>
    </submittedName>
</protein>
<keyword evidence="2" id="KW-1185">Reference proteome</keyword>